<accession>A0AAF0IA92</accession>
<evidence type="ECO:0000313" key="2">
    <source>
        <dbReference type="Proteomes" id="UP001215034"/>
    </source>
</evidence>
<sequence>MLNKEDGFMSEPKNVPVVQGGNFKELYKKKFGTVLAKNRAMTPEQLFDLSVKYFEWAEDNAIKASESASFQGGVYESLVHKPRVFTWTGYRLFIGASEAAIIKWKREEEYSEVMEFVESVINEQKFQLAANGVINASFIGKDLGIDKPTSINIENSSASASTVVATTEDAMKDAVDKVIGLL</sequence>
<dbReference type="InterPro" id="IPR032066">
    <property type="entry name" value="GP3_package"/>
</dbReference>
<gene>
    <name evidence="1" type="ORF">S202_10</name>
</gene>
<proteinExistence type="predicted"/>
<keyword evidence="2" id="KW-1185">Reference proteome</keyword>
<dbReference type="EMBL" id="OQ223306">
    <property type="protein sequence ID" value="WET18202.1"/>
    <property type="molecule type" value="Genomic_DNA"/>
</dbReference>
<evidence type="ECO:0000313" key="1">
    <source>
        <dbReference type="EMBL" id="WET18202.1"/>
    </source>
</evidence>
<protein>
    <submittedName>
        <fullName evidence="1">Terminase small subunit</fullName>
    </submittedName>
</protein>
<organism evidence="1 2">
    <name type="scientific">Shigella phage S2_02</name>
    <dbReference type="NCBI Taxonomy" id="3027007"/>
    <lineage>
        <taxon>Viruses</taxon>
        <taxon>Duplodnaviria</taxon>
        <taxon>Heunggongvirae</taxon>
        <taxon>Uroviricota</taxon>
        <taxon>Caudoviricetes</taxon>
        <taxon>Drexlerviridae</taxon>
        <taxon>Tunavirinae</taxon>
        <taxon>Tunavirus</taxon>
        <taxon>Tunavirus S202</taxon>
    </lineage>
</organism>
<name>A0AAF0IA92_9CAUD</name>
<dbReference type="Pfam" id="PF16677">
    <property type="entry name" value="GP3_package"/>
    <property type="match status" value="1"/>
</dbReference>
<reference evidence="1" key="1">
    <citation type="submission" date="2023-01" db="EMBL/GenBank/DDBJ databases">
        <authorList>
            <person name="Choi J."/>
            <person name="Chang Y."/>
        </authorList>
    </citation>
    <scope>NUCLEOTIDE SEQUENCE</scope>
</reference>
<dbReference type="Gene3D" id="1.10.132.80">
    <property type="match status" value="1"/>
</dbReference>
<dbReference type="Proteomes" id="UP001215034">
    <property type="component" value="Segment"/>
</dbReference>